<dbReference type="SUPFAM" id="SSF54427">
    <property type="entry name" value="NTF2-like"/>
    <property type="match status" value="1"/>
</dbReference>
<dbReference type="eggNOG" id="COG5517">
    <property type="taxonomic scope" value="Bacteria"/>
</dbReference>
<dbReference type="RefSeq" id="WP_010595921.1">
    <property type="nucleotide sequence ID" value="NZ_CP023714.1"/>
</dbReference>
<protein>
    <submittedName>
        <fullName evidence="1">Uncharacterized protein</fullName>
    </submittedName>
</protein>
<dbReference type="OrthoDB" id="1492465at2"/>
<dbReference type="KEGG" id="rrz:CS378_16935"/>
<dbReference type="Pfam" id="PF13577">
    <property type="entry name" value="SnoaL_4"/>
    <property type="match status" value="1"/>
</dbReference>
<dbReference type="Proteomes" id="UP000042997">
    <property type="component" value="Unassembled WGS sequence"/>
</dbReference>
<proteinExistence type="predicted"/>
<dbReference type="EMBL" id="CCSD01000066">
    <property type="protein sequence ID" value="CDZ89676.1"/>
    <property type="molecule type" value="Genomic_DNA"/>
</dbReference>
<sequence length="162" mass="18804">MSLEDKAVITDVLHRYARYVDRADFDRVAECYFPDAIDTHGGYIGTVDGLIEDMKTRHRTIDSSMHYISNILIDLDGDTANVESYCLCYLRQAPADGESTQMLNTIKCRYIDRFEKRNSQWRIAERIVVFDESRHERIENILDPTWVSARRTADDSLYTGKP</sequence>
<reference evidence="1 2" key="1">
    <citation type="journal article" date="2014" name="Genome Announc.">
        <title>Draft Genome Sequence of Propane- and Butane-Oxidizing Actinobacterium Rhodococcus ruber IEGM 231.</title>
        <authorList>
            <person name="Ivshina I.B."/>
            <person name="Kuyukina M.S."/>
            <person name="Krivoruchko A.V."/>
            <person name="Barbe V."/>
            <person name="Fischer C."/>
        </authorList>
    </citation>
    <scope>NUCLEOTIDE SEQUENCE [LARGE SCALE GENOMIC DNA]</scope>
</reference>
<dbReference type="CDD" id="cd00531">
    <property type="entry name" value="NTF2_like"/>
    <property type="match status" value="1"/>
</dbReference>
<dbReference type="AlphaFoldDB" id="A0A098BPM8"/>
<dbReference type="Gene3D" id="3.10.450.50">
    <property type="match status" value="1"/>
</dbReference>
<gene>
    <name evidence="1" type="ORF">RHRU231_540023</name>
</gene>
<accession>A0A098BPM8</accession>
<evidence type="ECO:0000313" key="2">
    <source>
        <dbReference type="Proteomes" id="UP000042997"/>
    </source>
</evidence>
<evidence type="ECO:0000313" key="1">
    <source>
        <dbReference type="EMBL" id="CDZ89676.1"/>
    </source>
</evidence>
<organism evidence="1 2">
    <name type="scientific">Rhodococcus ruber</name>
    <dbReference type="NCBI Taxonomy" id="1830"/>
    <lineage>
        <taxon>Bacteria</taxon>
        <taxon>Bacillati</taxon>
        <taxon>Actinomycetota</taxon>
        <taxon>Actinomycetes</taxon>
        <taxon>Mycobacteriales</taxon>
        <taxon>Nocardiaceae</taxon>
        <taxon>Rhodococcus</taxon>
    </lineage>
</organism>
<name>A0A098BPM8_9NOCA</name>
<dbReference type="InterPro" id="IPR037401">
    <property type="entry name" value="SnoaL-like"/>
</dbReference>
<dbReference type="InterPro" id="IPR032710">
    <property type="entry name" value="NTF2-like_dom_sf"/>
</dbReference>